<sequence>MTMSLTSLEPDGAYVKGVLWSTPQFTNFSGS</sequence>
<name>A0A0U0WDW7_MYCBE</name>
<dbReference type="AlphaFoldDB" id="A0A0U0WDW7"/>
<dbReference type="EMBL" id="CSTD01000004">
    <property type="protein sequence ID" value="CPR12379.1"/>
    <property type="molecule type" value="Genomic_DNA"/>
</dbReference>
<proteinExistence type="predicted"/>
<dbReference type="Proteomes" id="UP000198875">
    <property type="component" value="Unassembled WGS sequence"/>
</dbReference>
<organism evidence="1 2">
    <name type="scientific">Mycobacterium bohemicum DSM 44277</name>
    <dbReference type="NCBI Taxonomy" id="1236609"/>
    <lineage>
        <taxon>Bacteria</taxon>
        <taxon>Bacillati</taxon>
        <taxon>Actinomycetota</taxon>
        <taxon>Actinomycetes</taxon>
        <taxon>Mycobacteriales</taxon>
        <taxon>Mycobacteriaceae</taxon>
        <taxon>Mycobacterium</taxon>
    </lineage>
</organism>
<accession>A0A0U0WDW7</accession>
<gene>
    <name evidence="1" type="ORF">BN971_03677</name>
</gene>
<evidence type="ECO:0000313" key="2">
    <source>
        <dbReference type="Proteomes" id="UP000198875"/>
    </source>
</evidence>
<evidence type="ECO:0000313" key="1">
    <source>
        <dbReference type="EMBL" id="CPR12379.1"/>
    </source>
</evidence>
<protein>
    <submittedName>
        <fullName evidence="1">Uncharacterized protein</fullName>
    </submittedName>
</protein>
<reference evidence="1 2" key="1">
    <citation type="submission" date="2015-03" db="EMBL/GenBank/DDBJ databases">
        <authorList>
            <person name="Murphy D."/>
        </authorList>
    </citation>
    <scope>NUCLEOTIDE SEQUENCE [LARGE SCALE GENOMIC DNA]</scope>
    <source>
        <strain evidence="1 2">DSM 44277</strain>
    </source>
</reference>